<keyword evidence="21" id="KW-1185">Reference proteome</keyword>
<dbReference type="GO" id="GO:0046872">
    <property type="term" value="F:metal ion binding"/>
    <property type="evidence" value="ECO:0007669"/>
    <property type="project" value="UniProtKB-KW"/>
</dbReference>
<dbReference type="FunFam" id="1.10.150.20:FF:000011">
    <property type="entry name" value="exonuclease 1"/>
    <property type="match status" value="1"/>
</dbReference>
<feature type="region of interest" description="Disordered" evidence="17">
    <location>
        <begin position="388"/>
        <end position="439"/>
    </location>
</feature>
<feature type="compositionally biased region" description="Basic and acidic residues" evidence="17">
    <location>
        <begin position="1693"/>
        <end position="1705"/>
    </location>
</feature>
<evidence type="ECO:0000256" key="17">
    <source>
        <dbReference type="SAM" id="MobiDB-lite"/>
    </source>
</evidence>
<keyword evidence="8" id="KW-0228">DNA excision</keyword>
<dbReference type="CDD" id="cd09908">
    <property type="entry name" value="H3TH_EXO1"/>
    <property type="match status" value="1"/>
</dbReference>
<feature type="region of interest" description="Disordered" evidence="17">
    <location>
        <begin position="1200"/>
        <end position="1236"/>
    </location>
</feature>
<dbReference type="EMBL" id="BNCO01000133">
    <property type="protein sequence ID" value="GIL68849.1"/>
    <property type="molecule type" value="Genomic_DNA"/>
</dbReference>
<dbReference type="InterPro" id="IPR006086">
    <property type="entry name" value="XPG-I_dom"/>
</dbReference>
<dbReference type="CDD" id="cd09857">
    <property type="entry name" value="PIN_EXO1"/>
    <property type="match status" value="1"/>
</dbReference>
<evidence type="ECO:0000256" key="9">
    <source>
        <dbReference type="ARBA" id="ARBA00022801"/>
    </source>
</evidence>
<evidence type="ECO:0000256" key="8">
    <source>
        <dbReference type="ARBA" id="ARBA00022769"/>
    </source>
</evidence>
<gene>
    <name evidence="20" type="ORF">Vafri_22072</name>
</gene>
<feature type="compositionally biased region" description="Low complexity" evidence="17">
    <location>
        <begin position="473"/>
        <end position="485"/>
    </location>
</feature>
<keyword evidence="6" id="KW-0479">Metal-binding</keyword>
<evidence type="ECO:0000256" key="4">
    <source>
        <dbReference type="ARBA" id="ARBA00020324"/>
    </source>
</evidence>
<organism evidence="20 21">
    <name type="scientific">Volvox africanus</name>
    <dbReference type="NCBI Taxonomy" id="51714"/>
    <lineage>
        <taxon>Eukaryota</taxon>
        <taxon>Viridiplantae</taxon>
        <taxon>Chlorophyta</taxon>
        <taxon>core chlorophytes</taxon>
        <taxon>Chlorophyceae</taxon>
        <taxon>CS clade</taxon>
        <taxon>Chlamydomonadales</taxon>
        <taxon>Volvocaceae</taxon>
        <taxon>Volvox</taxon>
    </lineage>
</organism>
<dbReference type="FunFam" id="3.40.50.1010:FF:000002">
    <property type="entry name" value="Exonuclease 1, putative"/>
    <property type="match status" value="1"/>
</dbReference>
<evidence type="ECO:0000256" key="3">
    <source>
        <dbReference type="ARBA" id="ARBA00010563"/>
    </source>
</evidence>
<feature type="region of interest" description="Disordered" evidence="17">
    <location>
        <begin position="1667"/>
        <end position="1734"/>
    </location>
</feature>
<keyword evidence="15" id="KW-0539">Nucleus</keyword>
<evidence type="ECO:0000256" key="10">
    <source>
        <dbReference type="ARBA" id="ARBA00022839"/>
    </source>
</evidence>
<comment type="cofactor">
    <cofactor evidence="1">
        <name>Mg(2+)</name>
        <dbReference type="ChEBI" id="CHEBI:18420"/>
    </cofactor>
</comment>
<dbReference type="Proteomes" id="UP000747399">
    <property type="component" value="Unassembled WGS sequence"/>
</dbReference>
<keyword evidence="13" id="KW-0238">DNA-binding</keyword>
<evidence type="ECO:0000256" key="7">
    <source>
        <dbReference type="ARBA" id="ARBA00022763"/>
    </source>
</evidence>
<dbReference type="GO" id="GO:0003677">
    <property type="term" value="F:DNA binding"/>
    <property type="evidence" value="ECO:0007669"/>
    <property type="project" value="UniProtKB-KW"/>
</dbReference>
<comment type="subcellular location">
    <subcellularLocation>
        <location evidence="2">Nucleus</location>
    </subcellularLocation>
</comment>
<dbReference type="InterPro" id="IPR037315">
    <property type="entry name" value="EXO1_H3TH"/>
</dbReference>
<proteinExistence type="inferred from homology"/>
<dbReference type="GO" id="GO:0017108">
    <property type="term" value="F:5'-flap endonuclease activity"/>
    <property type="evidence" value="ECO:0007669"/>
    <property type="project" value="TreeGrafter"/>
</dbReference>
<feature type="compositionally biased region" description="Basic and acidic residues" evidence="17">
    <location>
        <begin position="539"/>
        <end position="549"/>
    </location>
</feature>
<evidence type="ECO:0000313" key="21">
    <source>
        <dbReference type="Proteomes" id="UP000747399"/>
    </source>
</evidence>
<feature type="domain" description="XPG N-terminal" evidence="19">
    <location>
        <begin position="1"/>
        <end position="99"/>
    </location>
</feature>
<evidence type="ECO:0000259" key="18">
    <source>
        <dbReference type="SMART" id="SM00484"/>
    </source>
</evidence>
<dbReference type="PANTHER" id="PTHR11081">
    <property type="entry name" value="FLAP ENDONUCLEASE FAMILY MEMBER"/>
    <property type="match status" value="1"/>
</dbReference>
<comment type="caution">
    <text evidence="20">The sequence shown here is derived from an EMBL/GenBank/DDBJ whole genome shotgun (WGS) entry which is preliminary data.</text>
</comment>
<keyword evidence="12" id="KW-0267">Excision nuclease</keyword>
<feature type="region of interest" description="Disordered" evidence="17">
    <location>
        <begin position="970"/>
        <end position="1019"/>
    </location>
</feature>
<dbReference type="InterPro" id="IPR044752">
    <property type="entry name" value="PIN-like_EXO1"/>
</dbReference>
<name>A0A8J4FEK5_9CHLO</name>
<evidence type="ECO:0000256" key="14">
    <source>
        <dbReference type="ARBA" id="ARBA00023204"/>
    </source>
</evidence>
<keyword evidence="10" id="KW-0269">Exonuclease</keyword>
<evidence type="ECO:0000259" key="19">
    <source>
        <dbReference type="SMART" id="SM00485"/>
    </source>
</evidence>
<comment type="function">
    <text evidence="16">Putative 5'-&gt;3' double-stranded DNA exonuclease which may also contain a cryptic 3'-&gt;5' double-stranded DNA exonuclease activity. May be involved in DNA mismatch repair (MMR).</text>
</comment>
<keyword evidence="14" id="KW-0234">DNA repair</keyword>
<feature type="compositionally biased region" description="Polar residues" evidence="17">
    <location>
        <begin position="712"/>
        <end position="725"/>
    </location>
</feature>
<reference evidence="20" key="1">
    <citation type="journal article" date="2021" name="Proc. Natl. Acad. Sci. U.S.A.">
        <title>Three genomes in the algal genus Volvox reveal the fate of a haploid sex-determining region after a transition to homothallism.</title>
        <authorList>
            <person name="Yamamoto K."/>
            <person name="Hamaji T."/>
            <person name="Kawai-Toyooka H."/>
            <person name="Matsuzaki R."/>
            <person name="Takahashi F."/>
            <person name="Nishimura Y."/>
            <person name="Kawachi M."/>
            <person name="Noguchi H."/>
            <person name="Minakuchi Y."/>
            <person name="Umen J.G."/>
            <person name="Toyoda A."/>
            <person name="Nozaki H."/>
        </authorList>
    </citation>
    <scope>NUCLEOTIDE SEQUENCE</scope>
    <source>
        <strain evidence="20">NIES-3780</strain>
    </source>
</reference>
<evidence type="ECO:0000256" key="12">
    <source>
        <dbReference type="ARBA" id="ARBA00022881"/>
    </source>
</evidence>
<sequence length="1812" mass="188140">MGINGLLQQLKSISRQTHVSSYRGQKVAIDGYSWLHKGAYGCSRELCEGIWADGYIRYFLSRIDMLLGNGVNPIVVFDGCRLPMKADEEESRRRNRREALERARSHAEAGNLAAATECYQKAVDIAPWMAKVVMEALREREVTCLVAPYEADAQMSYLALRNDVYAVLTEDSDMLAYGCPRVLYKLDRSGTGEEVVLRDLPLVRELNMAGFDHDMLLQMCILAGCDFLTNLAGVGIKRAHAMIRKHRDFVKVVRFLRFNGTSLPPGYEVRFQRTIWLFRHQRVFCPHARTLTHLRPLPPGGLGAADVLVLAALPTEGPERDTLPFLGPPMEAEVAAGIAAGDLDPNTLQPFDLQAIYRGCAYPPRHLRAMLLPPQPAVAAMATQGQGAAHGAGLSGGGSSLSQPCGPHGNHHHHQYMSQQPSNRHGRASACGKPPVPPNGRIDRFVFAPNPAASQPFRAHAPPQRRGEAGRNGQRVSGQQSPVGSQHGGGSGGGGGTQLVATLRGLTVETVRAVARAADGQEGSRKEGGMDEGVEEKEEEHGYDQRRQVDEEEARGAGCSPRNGKRRRLVVSNETEGGNTGSSLFARFRLSSTIAGSAALPTASAAVETMAKQGAASPEGARTADRWLAASQSPPPPQTHLPQAQPAQDNIFGGLQESAASEPRDVAADIAGSGSGCLVGGFHPLLVAVGDDKSGDGGGGEELRLTCPLGTASDSQRTGLSSQGLARSHWSGAESGPLGLDGAYIPSGAGTTDGSDLDSQLDSQLTASGCEGSGWRTWRAGSGGSAGSLLGGRSRAPAQLAMEALLNEPSGGGSAPLSQQGGMCPGGGEGSRGGPGGGVNLGGHGSSRHVQGALEALQRWRQGAGANGDCTKQTLDADASVVTGDALFGTGTATGIGIGRAQHGSLPVASAPPPPPHTGAWGPRLHKPQPPPQFSIYDFDEDMGIDLHRVVSDLDLDPDLVLDTAPERCGATANGGIRSSRLLPHLSREEVSSPLRPPRRAGHGAALGRSRDGDVGGGVSGAAATALPLLGGNDDDYDDGGNDDYDMEAEVTSPFKLPACLPPQLQPAIRGGMVVRRGFGALLRRRLRLSGGVGLPQFTQTTAWSNGAGGAATAGSDVGLGSPVPTSARRRLYASIEMANVGAVGEGAVEHQSEMLSGDALLGVGAGKGEGPPPGFEATGKAESDRRVLMAELRAEVLTEERTRGEKPTRDRVAERRAERSPGCSTILPGLDPGLDPRLDRNCDSMELDEMEVGVVGQKCYGDQVRPVYGGDDCGVCGIMDASAAATAPAGGGGGRDGSDDDDDAIRSRLQYYLNGDGSGGGTDDPDVVEFTRALERSEARRQRTQRQLYVSGDGAEAFSAGDLLLTGSADHAGGGGAGDDTGNSGGSGAVAAATAESNVRAAFQGQGEGPAAPGVATADNPITLCRNPQKQNQVVGGEAQRIQGKFKELRNQNQPIAMDEAETQRPHEDGSSGFGGGCGGGCQGGGGGEGTGGGCHGAEANANRSDSSGDGGDGVDDDDDVHITADVTVAADAGFHSVRHVAHFALVAKRVIDKLEFSFAPPPPLQPHQRRIQLQRSRALLDGGAAAAATAVVRPLTDLSFLRCALKRRNSTGGGRSAAAVQGTIVPAGPGSCRQSVFVQPVDADAAAAAGAIQQSADGQMHAGVPYRDDVPGGSGHGGGWEESDGGSDDVMIVREKEAGKPSDGRQAGCIDDRFNSLTHGSRGAGEGSGSDRLIRADEMLRRPFQPPRSCAGGAAAVSAAAPPLRRRSVGGGGLHSRARSSVVGIRSGGREALQHQQQRITDFSRFAFTK</sequence>
<feature type="region of interest" description="Disordered" evidence="17">
    <location>
        <begin position="693"/>
        <end position="765"/>
    </location>
</feature>
<feature type="compositionally biased region" description="Basic and acidic residues" evidence="17">
    <location>
        <begin position="1200"/>
        <end position="1220"/>
    </location>
</feature>
<feature type="region of interest" description="Disordered" evidence="17">
    <location>
        <begin position="1500"/>
        <end position="1520"/>
    </location>
</feature>
<feature type="compositionally biased region" description="Polar residues" evidence="17">
    <location>
        <begin position="572"/>
        <end position="582"/>
    </location>
</feature>
<evidence type="ECO:0000256" key="5">
    <source>
        <dbReference type="ARBA" id="ARBA00022722"/>
    </source>
</evidence>
<dbReference type="InterPro" id="IPR029060">
    <property type="entry name" value="PIN-like_dom_sf"/>
</dbReference>
<evidence type="ECO:0000256" key="6">
    <source>
        <dbReference type="ARBA" id="ARBA00022723"/>
    </source>
</evidence>
<evidence type="ECO:0000313" key="20">
    <source>
        <dbReference type="EMBL" id="GIL68849.1"/>
    </source>
</evidence>
<dbReference type="SMART" id="SM00484">
    <property type="entry name" value="XPGI"/>
    <property type="match status" value="1"/>
</dbReference>
<dbReference type="InterPro" id="IPR036279">
    <property type="entry name" value="5-3_exonuclease_C_sf"/>
</dbReference>
<dbReference type="Pfam" id="PF00752">
    <property type="entry name" value="XPG_N"/>
    <property type="match status" value="1"/>
</dbReference>
<keyword evidence="5" id="KW-0540">Nuclease</keyword>
<keyword evidence="7" id="KW-0227">DNA damage</keyword>
<feature type="region of interest" description="Disordered" evidence="17">
    <location>
        <begin position="1766"/>
        <end position="1800"/>
    </location>
</feature>
<evidence type="ECO:0000256" key="1">
    <source>
        <dbReference type="ARBA" id="ARBA00001946"/>
    </source>
</evidence>
<dbReference type="SUPFAM" id="SSF47807">
    <property type="entry name" value="5' to 3' exonuclease, C-terminal subdomain"/>
    <property type="match status" value="1"/>
</dbReference>
<accession>A0A8J4FEK5</accession>
<evidence type="ECO:0000256" key="16">
    <source>
        <dbReference type="ARBA" id="ARBA00060210"/>
    </source>
</evidence>
<evidence type="ECO:0000256" key="2">
    <source>
        <dbReference type="ARBA" id="ARBA00004123"/>
    </source>
</evidence>
<feature type="region of interest" description="Disordered" evidence="17">
    <location>
        <begin position="807"/>
        <end position="847"/>
    </location>
</feature>
<dbReference type="SMART" id="SM00485">
    <property type="entry name" value="XPGN"/>
    <property type="match status" value="1"/>
</dbReference>
<protein>
    <recommendedName>
        <fullName evidence="4">Exonuclease 1</fullName>
    </recommendedName>
</protein>
<dbReference type="InterPro" id="IPR006084">
    <property type="entry name" value="XPG/Rad2"/>
</dbReference>
<dbReference type="GO" id="GO:0005634">
    <property type="term" value="C:nucleus"/>
    <property type="evidence" value="ECO:0007669"/>
    <property type="project" value="UniProtKB-SubCell"/>
</dbReference>
<dbReference type="InterPro" id="IPR006085">
    <property type="entry name" value="XPG_DNA_repair_N"/>
</dbReference>
<feature type="compositionally biased region" description="Gly residues" evidence="17">
    <location>
        <begin position="388"/>
        <end position="399"/>
    </location>
</feature>
<evidence type="ECO:0000256" key="13">
    <source>
        <dbReference type="ARBA" id="ARBA00023125"/>
    </source>
</evidence>
<feature type="region of interest" description="Disordered" evidence="17">
    <location>
        <begin position="453"/>
        <end position="499"/>
    </location>
</feature>
<feature type="domain" description="XPG-I" evidence="18">
    <location>
        <begin position="138"/>
        <end position="208"/>
    </location>
</feature>
<dbReference type="GO" id="GO:0035312">
    <property type="term" value="F:5'-3' DNA exonuclease activity"/>
    <property type="evidence" value="ECO:0007669"/>
    <property type="project" value="InterPro"/>
</dbReference>
<dbReference type="PRINTS" id="PR00853">
    <property type="entry name" value="XPGRADSUPER"/>
</dbReference>
<dbReference type="PANTHER" id="PTHR11081:SF65">
    <property type="entry name" value="DNA DAMAGE-INDUCIBLE PROTEIN DIN7-RELATED"/>
    <property type="match status" value="1"/>
</dbReference>
<keyword evidence="9" id="KW-0378">Hydrolase</keyword>
<dbReference type="Pfam" id="PF00867">
    <property type="entry name" value="XPG_I"/>
    <property type="match status" value="1"/>
</dbReference>
<comment type="similarity">
    <text evidence="3">Belongs to the XPG/RAD2 endonuclease family. EXO1 subfamily.</text>
</comment>
<dbReference type="GO" id="GO:0006281">
    <property type="term" value="P:DNA repair"/>
    <property type="evidence" value="ECO:0007669"/>
    <property type="project" value="UniProtKB-KW"/>
</dbReference>
<keyword evidence="11" id="KW-0460">Magnesium</keyword>
<feature type="compositionally biased region" description="Gly residues" evidence="17">
    <location>
        <begin position="823"/>
        <end position="845"/>
    </location>
</feature>
<dbReference type="Gene3D" id="3.40.50.1010">
    <property type="entry name" value="5'-nuclease"/>
    <property type="match status" value="1"/>
</dbReference>
<dbReference type="SUPFAM" id="SSF88723">
    <property type="entry name" value="PIN domain-like"/>
    <property type="match status" value="1"/>
</dbReference>
<feature type="region of interest" description="Disordered" evidence="17">
    <location>
        <begin position="516"/>
        <end position="582"/>
    </location>
</feature>
<evidence type="ECO:0000256" key="15">
    <source>
        <dbReference type="ARBA" id="ARBA00023242"/>
    </source>
</evidence>
<dbReference type="Gene3D" id="1.10.150.20">
    <property type="entry name" value="5' to 3' exonuclease, C-terminal subdomain"/>
    <property type="match status" value="1"/>
</dbReference>
<feature type="compositionally biased region" description="Gly residues" evidence="17">
    <location>
        <begin position="486"/>
        <end position="497"/>
    </location>
</feature>
<evidence type="ECO:0000256" key="11">
    <source>
        <dbReference type="ARBA" id="ARBA00022842"/>
    </source>
</evidence>